<reference evidence="1 2" key="1">
    <citation type="submission" date="2017-08" db="EMBL/GenBank/DDBJ databases">
        <title>Draft genome sequence of pheromone producing symbiont Morganella morganii, of the female New Zealand grass grub Costelytra giveni.</title>
        <authorList>
            <person name="Laugraud A."/>
            <person name="Young S.D."/>
            <person name="Hurst M.H."/>
        </authorList>
    </citation>
    <scope>NUCLEOTIDE SEQUENCE [LARGE SCALE GENOMIC DNA]</scope>
    <source>
        <strain evidence="1 2">MMsCG</strain>
    </source>
</reference>
<accession>A0A433ZSS1</accession>
<comment type="caution">
    <text evidence="1">The sequence shown here is derived from an EMBL/GenBank/DDBJ whole genome shotgun (WGS) entry which is preliminary data.</text>
</comment>
<gene>
    <name evidence="1" type="ORF">CKG00_01255</name>
</gene>
<evidence type="ECO:0000313" key="1">
    <source>
        <dbReference type="EMBL" id="RUT65184.1"/>
    </source>
</evidence>
<name>A0A433ZSS1_MORMO</name>
<evidence type="ECO:0000313" key="2">
    <source>
        <dbReference type="Proteomes" id="UP000286908"/>
    </source>
</evidence>
<organism evidence="1 2">
    <name type="scientific">Morganella morganii</name>
    <name type="common">Proteus morganii</name>
    <dbReference type="NCBI Taxonomy" id="582"/>
    <lineage>
        <taxon>Bacteria</taxon>
        <taxon>Pseudomonadati</taxon>
        <taxon>Pseudomonadota</taxon>
        <taxon>Gammaproteobacteria</taxon>
        <taxon>Enterobacterales</taxon>
        <taxon>Morganellaceae</taxon>
        <taxon>Morganella</taxon>
    </lineage>
</organism>
<dbReference type="InterPro" id="IPR056950">
    <property type="entry name" value="Phage_tail_terminator_3"/>
</dbReference>
<dbReference type="Proteomes" id="UP000286908">
    <property type="component" value="Unassembled WGS sequence"/>
</dbReference>
<dbReference type="EMBL" id="NRQY01000001">
    <property type="protein sequence ID" value="RUT65184.1"/>
    <property type="molecule type" value="Genomic_DNA"/>
</dbReference>
<protein>
    <submittedName>
        <fullName evidence="1">Uncharacterized protein</fullName>
    </submittedName>
</protein>
<dbReference type="AlphaFoldDB" id="A0A433ZSS1"/>
<proteinExistence type="predicted"/>
<dbReference type="OrthoDB" id="6580129at2"/>
<sequence>MTTIEQVKRYFSESGLSDGFIIQDYEWSESGGHDLDAYMVFQQRDGTGRINDLGGDDFFAVSLISGKNWVEFVAQRAYEILDYVRCHAQSHGLNFIINTSGFVNPVQTAEGRYWIPLTFRCTS</sequence>
<dbReference type="Pfam" id="PF23842">
    <property type="entry name" value="Phage_tail_terminator_3"/>
    <property type="match status" value="1"/>
</dbReference>